<evidence type="ECO:0000313" key="6">
    <source>
        <dbReference type="Proteomes" id="UP001302374"/>
    </source>
</evidence>
<dbReference type="PRINTS" id="PR00081">
    <property type="entry name" value="GDHRDH"/>
</dbReference>
<protein>
    <submittedName>
        <fullName evidence="3">NAD(P)-dependent dehydrogenase (Short-subunit alcohol dehydrogenase family)</fullName>
    </submittedName>
    <submittedName>
        <fullName evidence="4">SDR family oxidoreductase</fullName>
    </submittedName>
</protein>
<dbReference type="Proteomes" id="UP000576368">
    <property type="component" value="Unassembled WGS sequence"/>
</dbReference>
<dbReference type="GeneID" id="86892787"/>
<proteinExistence type="inferred from homology"/>
<accession>A0A7X5YHT5</accession>
<keyword evidence="6" id="KW-1185">Reference proteome</keyword>
<evidence type="ECO:0000256" key="2">
    <source>
        <dbReference type="ARBA" id="ARBA00023002"/>
    </source>
</evidence>
<evidence type="ECO:0000313" key="4">
    <source>
        <dbReference type="EMBL" id="WOF13630.1"/>
    </source>
</evidence>
<dbReference type="InterPro" id="IPR020904">
    <property type="entry name" value="Sc_DH/Rdtase_CS"/>
</dbReference>
<dbReference type="AlphaFoldDB" id="A0A7X5YHT5"/>
<dbReference type="Pfam" id="PF13561">
    <property type="entry name" value="adh_short_C2"/>
    <property type="match status" value="1"/>
</dbReference>
<dbReference type="InterPro" id="IPR002347">
    <property type="entry name" value="SDR_fam"/>
</dbReference>
<evidence type="ECO:0000313" key="3">
    <source>
        <dbReference type="EMBL" id="NJC19877.1"/>
    </source>
</evidence>
<keyword evidence="2" id="KW-0560">Oxidoreductase</keyword>
<dbReference type="GO" id="GO:0016491">
    <property type="term" value="F:oxidoreductase activity"/>
    <property type="evidence" value="ECO:0007669"/>
    <property type="project" value="UniProtKB-KW"/>
</dbReference>
<dbReference type="InterPro" id="IPR036291">
    <property type="entry name" value="NAD(P)-bd_dom_sf"/>
</dbReference>
<dbReference type="EMBL" id="CP043839">
    <property type="protein sequence ID" value="WOF13630.1"/>
    <property type="molecule type" value="Genomic_DNA"/>
</dbReference>
<evidence type="ECO:0000313" key="5">
    <source>
        <dbReference type="Proteomes" id="UP000576368"/>
    </source>
</evidence>
<dbReference type="RefSeq" id="WP_168044506.1">
    <property type="nucleotide sequence ID" value="NZ_BMPA01000012.1"/>
</dbReference>
<dbReference type="SUPFAM" id="SSF51735">
    <property type="entry name" value="NAD(P)-binding Rossmann-fold domains"/>
    <property type="match status" value="1"/>
</dbReference>
<dbReference type="PANTHER" id="PTHR43639">
    <property type="entry name" value="OXIDOREDUCTASE, SHORT-CHAIN DEHYDROGENASE/REDUCTASE FAMILY (AFU_ORTHOLOGUE AFUA_5G02870)"/>
    <property type="match status" value="1"/>
</dbReference>
<name>A0A7X5YHT5_9BACT</name>
<dbReference type="PROSITE" id="PS00061">
    <property type="entry name" value="ADH_SHORT"/>
    <property type="match status" value="1"/>
</dbReference>
<gene>
    <name evidence="4" type="ORF">F1644_15790</name>
    <name evidence="3" type="ORF">GGR15_003515</name>
</gene>
<dbReference type="CDD" id="cd05233">
    <property type="entry name" value="SDR_c"/>
    <property type="match status" value="1"/>
</dbReference>
<sequence length="249" mass="27620">MDNKEWILITGASSGMGREMAIRFSSVFRVILNGRDFERLEETRQLCEDSDKQLIWQYDLGNVEELEMAFIGFLAENNVQVNYFVHCAGFMKAYPLKMVSATLFQSTFNVNVIAGALIVKSLMNRKVNASALKSVVLISSNISNFGAKAFSVYGASKGAVDSLMRSLAVELAPRVRVNSVLPGGVRTAMTEHMYQDENLIERMAADYPLGLGEVKDIYMAVKFLLSDEARWVTGQQFTVDGGRTINITG</sequence>
<reference evidence="4 6" key="1">
    <citation type="submission" date="2019-09" db="EMBL/GenBank/DDBJ databases">
        <title>Butyricimonas paravirosa DSM 105722 (=214-4 = JCM 18677 = CCUG 65563).</title>
        <authorList>
            <person name="Le Roy T."/>
            <person name="Cani P.D."/>
        </authorList>
    </citation>
    <scope>NUCLEOTIDE SEQUENCE [LARGE SCALE GENOMIC DNA]</scope>
    <source>
        <strain evidence="4 6">DSM 105722</strain>
    </source>
</reference>
<evidence type="ECO:0000256" key="1">
    <source>
        <dbReference type="ARBA" id="ARBA00006484"/>
    </source>
</evidence>
<organism evidence="3 5">
    <name type="scientific">Butyricimonas paravirosa</name>
    <dbReference type="NCBI Taxonomy" id="1472417"/>
    <lineage>
        <taxon>Bacteria</taxon>
        <taxon>Pseudomonadati</taxon>
        <taxon>Bacteroidota</taxon>
        <taxon>Bacteroidia</taxon>
        <taxon>Bacteroidales</taxon>
        <taxon>Odoribacteraceae</taxon>
        <taxon>Butyricimonas</taxon>
    </lineage>
</organism>
<reference evidence="3 5" key="2">
    <citation type="submission" date="2020-03" db="EMBL/GenBank/DDBJ databases">
        <title>Genomic Encyclopedia of Type Strains, Phase IV (KMG-IV): sequencing the most valuable type-strain genomes for metagenomic binning, comparative biology and taxonomic classification.</title>
        <authorList>
            <person name="Goeker M."/>
        </authorList>
    </citation>
    <scope>NUCLEOTIDE SEQUENCE [LARGE SCALE GENOMIC DNA]</scope>
    <source>
        <strain evidence="3 5">DSM 105722</strain>
    </source>
</reference>
<dbReference type="PANTHER" id="PTHR43639:SF1">
    <property type="entry name" value="SHORT-CHAIN DEHYDROGENASE_REDUCTASE FAMILY PROTEIN"/>
    <property type="match status" value="1"/>
</dbReference>
<comment type="similarity">
    <text evidence="1">Belongs to the short-chain dehydrogenases/reductases (SDR) family.</text>
</comment>
<dbReference type="Gene3D" id="3.40.50.720">
    <property type="entry name" value="NAD(P)-binding Rossmann-like Domain"/>
    <property type="match status" value="1"/>
</dbReference>
<dbReference type="EMBL" id="JAATLI010000013">
    <property type="protein sequence ID" value="NJC19877.1"/>
    <property type="molecule type" value="Genomic_DNA"/>
</dbReference>
<dbReference type="Proteomes" id="UP001302374">
    <property type="component" value="Chromosome"/>
</dbReference>